<dbReference type="OrthoDB" id="3855580at2"/>
<dbReference type="EMBL" id="RBAL01000001">
    <property type="protein sequence ID" value="RKN47143.1"/>
    <property type="molecule type" value="Genomic_DNA"/>
</dbReference>
<protein>
    <submittedName>
        <fullName evidence="3">DUF2637 domain-containing protein</fullName>
    </submittedName>
</protein>
<feature type="region of interest" description="Disordered" evidence="1">
    <location>
        <begin position="80"/>
        <end position="107"/>
    </location>
</feature>
<reference evidence="3 4" key="1">
    <citation type="journal article" date="2014" name="Int. J. Syst. Evol. Microbiol.">
        <title>Streptomyces hoynatensis sp. nov., isolated from deep marine sediment.</title>
        <authorList>
            <person name="Veyisoglu A."/>
            <person name="Sahin N."/>
        </authorList>
    </citation>
    <scope>NUCLEOTIDE SEQUENCE [LARGE SCALE GENOMIC DNA]</scope>
    <source>
        <strain evidence="3 4">KCTC 29097</strain>
    </source>
</reference>
<name>A0A3A9ZFU1_9ACTN</name>
<evidence type="ECO:0000313" key="3">
    <source>
        <dbReference type="EMBL" id="RKN47143.1"/>
    </source>
</evidence>
<sequence length="258" mass="27098">MLHDEETHLLIPPELRATRAGWGIAGGFGDAEDTAPLADTLRPVTPPSGRHTAHAGPVPPGGYAAYATLGAEQELAGQDLSPHVPLAPHGAPAPHPGHRRARPRQSAAGPSLRVRWLRWASLLLSAVASALVAMLSVLGGLISYEPLRAAAATGAPPSLTAWWPLLIYGPWLVASMSILRAALHQKRVTHSWAVVIFFSGLAVALCVAQAPATVTDIAVAGLPPVSALVAFHQIVRQITLISPPRHAFPRQRPVTGRG</sequence>
<accession>A0A3A9ZFU1</accession>
<gene>
    <name evidence="3" type="ORF">D7294_02935</name>
</gene>
<dbReference type="Proteomes" id="UP000272474">
    <property type="component" value="Unassembled WGS sequence"/>
</dbReference>
<dbReference type="AlphaFoldDB" id="A0A3A9ZFU1"/>
<dbReference type="RefSeq" id="WP_120675016.1">
    <property type="nucleotide sequence ID" value="NZ_RBAL01000001.1"/>
</dbReference>
<evidence type="ECO:0000313" key="4">
    <source>
        <dbReference type="Proteomes" id="UP000272474"/>
    </source>
</evidence>
<feature type="transmembrane region" description="Helical" evidence="2">
    <location>
        <begin position="162"/>
        <end position="179"/>
    </location>
</feature>
<keyword evidence="4" id="KW-1185">Reference proteome</keyword>
<proteinExistence type="predicted"/>
<feature type="transmembrane region" description="Helical" evidence="2">
    <location>
        <begin position="122"/>
        <end position="142"/>
    </location>
</feature>
<keyword evidence="2" id="KW-0472">Membrane</keyword>
<organism evidence="3 4">
    <name type="scientific">Streptomyces hoynatensis</name>
    <dbReference type="NCBI Taxonomy" id="1141874"/>
    <lineage>
        <taxon>Bacteria</taxon>
        <taxon>Bacillati</taxon>
        <taxon>Actinomycetota</taxon>
        <taxon>Actinomycetes</taxon>
        <taxon>Kitasatosporales</taxon>
        <taxon>Streptomycetaceae</taxon>
        <taxon>Streptomyces</taxon>
    </lineage>
</organism>
<evidence type="ECO:0000256" key="2">
    <source>
        <dbReference type="SAM" id="Phobius"/>
    </source>
</evidence>
<feature type="transmembrane region" description="Helical" evidence="2">
    <location>
        <begin position="191"/>
        <end position="211"/>
    </location>
</feature>
<dbReference type="InterPro" id="IPR021235">
    <property type="entry name" value="DUF2637"/>
</dbReference>
<comment type="caution">
    <text evidence="3">The sequence shown here is derived from an EMBL/GenBank/DDBJ whole genome shotgun (WGS) entry which is preliminary data.</text>
</comment>
<keyword evidence="2" id="KW-1133">Transmembrane helix</keyword>
<evidence type="ECO:0000256" key="1">
    <source>
        <dbReference type="SAM" id="MobiDB-lite"/>
    </source>
</evidence>
<feature type="compositionally biased region" description="Low complexity" evidence="1">
    <location>
        <begin position="82"/>
        <end position="92"/>
    </location>
</feature>
<dbReference type="Pfam" id="PF10935">
    <property type="entry name" value="DUF2637"/>
    <property type="match status" value="1"/>
</dbReference>
<keyword evidence="2" id="KW-0812">Transmembrane</keyword>